<sequence length="223" mass="25533">MKFFTKKRIVLFLLFIFPLILFLILSTGTNNFTKLPVLTKNVVDISEIDTKAQTSFKDHISIVCFLGNNTDNMRPGILALNEKIYKTFLDYKQFQIIAIYPKGSDAAVARLKEKLADFTDMQNWIFVESSQGEIEGFYDTLAINEPLVDLTTNNVFLVDREGNLRGRTNDDDSSDGKLYGYNINSVSVLNSKLKDDVKVLYYEYYAAFKDRNKNKADRKEVGL</sequence>
<evidence type="ECO:0000313" key="3">
    <source>
        <dbReference type="Proteomes" id="UP000037716"/>
    </source>
</evidence>
<dbReference type="AlphaFoldDB" id="A0A0N0UNM8"/>
<dbReference type="Proteomes" id="UP000037716">
    <property type="component" value="Unassembled WGS sequence"/>
</dbReference>
<evidence type="ECO:0000313" key="1">
    <source>
        <dbReference type="EMBL" id="KOY52024.1"/>
    </source>
</evidence>
<reference evidence="2 4" key="2">
    <citation type="submission" date="2016-10" db="EMBL/GenBank/DDBJ databases">
        <authorList>
            <person name="Varghese N."/>
            <person name="Submissions S."/>
        </authorList>
    </citation>
    <scope>NUCLEOTIDE SEQUENCE [LARGE SCALE GENOMIC DNA]</scope>
    <source>
        <strain evidence="2 4">DSW-5</strain>
    </source>
</reference>
<evidence type="ECO:0000313" key="4">
    <source>
        <dbReference type="Proteomes" id="UP000183071"/>
    </source>
</evidence>
<comment type="caution">
    <text evidence="1">The sequence shown here is derived from an EMBL/GenBank/DDBJ whole genome shotgun (WGS) entry which is preliminary data.</text>
</comment>
<dbReference type="EMBL" id="FNUE01000001">
    <property type="protein sequence ID" value="SED97521.1"/>
    <property type="molecule type" value="Genomic_DNA"/>
</dbReference>
<dbReference type="EMBL" id="LGBR01000001">
    <property type="protein sequence ID" value="KOY52024.1"/>
    <property type="molecule type" value="Genomic_DNA"/>
</dbReference>
<name>A0A0N0UNM8_9FLAO</name>
<dbReference type="Proteomes" id="UP000183071">
    <property type="component" value="Unassembled WGS sequence"/>
</dbReference>
<proteinExistence type="predicted"/>
<gene>
    <name evidence="1" type="ORF">I602_1584</name>
    <name evidence="2" type="ORF">SAMN05444353_0183</name>
</gene>
<dbReference type="PATRIC" id="fig|1300348.6.peg.1583"/>
<evidence type="ECO:0000313" key="2">
    <source>
        <dbReference type="EMBL" id="SED97521.1"/>
    </source>
</evidence>
<accession>A0A0N0UNM8</accession>
<reference evidence="1 3" key="1">
    <citation type="submission" date="2015-07" db="EMBL/GenBank/DDBJ databases">
        <title>Genome of Polaribacter dokdonenesis DSW-5, isolated from seawater off Dokdo in Korea.</title>
        <authorList>
            <person name="Yoon K."/>
            <person name="Song J.Y."/>
            <person name="Kim J.F."/>
        </authorList>
    </citation>
    <scope>NUCLEOTIDE SEQUENCE [LARGE SCALE GENOMIC DNA]</scope>
    <source>
        <strain evidence="1 3">DSW-5</strain>
    </source>
</reference>
<dbReference type="STRING" id="1300348.I602_1584"/>
<dbReference type="Gene3D" id="3.40.30.10">
    <property type="entry name" value="Glutaredoxin"/>
    <property type="match status" value="1"/>
</dbReference>
<keyword evidence="4" id="KW-1185">Reference proteome</keyword>
<organism evidence="1 3">
    <name type="scientific">Polaribacter dokdonensis DSW-5</name>
    <dbReference type="NCBI Taxonomy" id="1300348"/>
    <lineage>
        <taxon>Bacteria</taxon>
        <taxon>Pseudomonadati</taxon>
        <taxon>Bacteroidota</taxon>
        <taxon>Flavobacteriia</taxon>
        <taxon>Flavobacteriales</taxon>
        <taxon>Flavobacteriaceae</taxon>
    </lineage>
</organism>
<dbReference type="OrthoDB" id="1437325at2"/>
<dbReference type="RefSeq" id="WP_053974162.1">
    <property type="nucleotide sequence ID" value="NZ_FNUE01000001.1"/>
</dbReference>
<protein>
    <submittedName>
        <fullName evidence="1">Uncharacterized protein</fullName>
    </submittedName>
</protein>